<dbReference type="PROSITE" id="PS00108">
    <property type="entry name" value="PROTEIN_KINASE_ST"/>
    <property type="match status" value="1"/>
</dbReference>
<dbReference type="InterPro" id="IPR008271">
    <property type="entry name" value="Ser/Thr_kinase_AS"/>
</dbReference>
<evidence type="ECO:0000256" key="1">
    <source>
        <dbReference type="ARBA" id="ARBA00022527"/>
    </source>
</evidence>
<evidence type="ECO:0000256" key="6">
    <source>
        <dbReference type="PROSITE-ProRule" id="PRU10141"/>
    </source>
</evidence>
<dbReference type="InterPro" id="IPR000719">
    <property type="entry name" value="Prot_kinase_dom"/>
</dbReference>
<dbReference type="Gene3D" id="1.10.510.10">
    <property type="entry name" value="Transferase(Phosphotransferase) domain 1"/>
    <property type="match status" value="1"/>
</dbReference>
<evidence type="ECO:0000256" key="8">
    <source>
        <dbReference type="SAM" id="MobiDB-lite"/>
    </source>
</evidence>
<keyword evidence="4" id="KW-0418">Kinase</keyword>
<dbReference type="PRINTS" id="PR00109">
    <property type="entry name" value="TYRKINASE"/>
</dbReference>
<dbReference type="AlphaFoldDB" id="A0A6B2L9Z8"/>
<keyword evidence="2" id="KW-0808">Transferase</keyword>
<dbReference type="EMBL" id="GIBP01004629">
    <property type="protein sequence ID" value="NDV33598.1"/>
    <property type="molecule type" value="Transcribed_RNA"/>
</dbReference>
<reference evidence="10" key="1">
    <citation type="journal article" date="2020" name="J. Eukaryot. Microbiol.">
        <title>De novo Sequencing, Assembly and Annotation of the Transcriptome for the Free-Living Testate Amoeba Arcella intermedia.</title>
        <authorList>
            <person name="Ribeiro G.M."/>
            <person name="Porfirio-Sousa A.L."/>
            <person name="Maurer-Alcala X.X."/>
            <person name="Katz L.A."/>
            <person name="Lahr D.J.G."/>
        </authorList>
    </citation>
    <scope>NUCLEOTIDE SEQUENCE</scope>
</reference>
<evidence type="ECO:0000313" key="10">
    <source>
        <dbReference type="EMBL" id="NDV33598.1"/>
    </source>
</evidence>
<dbReference type="GO" id="GO:0004674">
    <property type="term" value="F:protein serine/threonine kinase activity"/>
    <property type="evidence" value="ECO:0007669"/>
    <property type="project" value="UniProtKB-KW"/>
</dbReference>
<keyword evidence="5 6" id="KW-0067">ATP-binding</keyword>
<dbReference type="SUPFAM" id="SSF56112">
    <property type="entry name" value="Protein kinase-like (PK-like)"/>
    <property type="match status" value="1"/>
</dbReference>
<dbReference type="PANTHER" id="PTHR44329:SF298">
    <property type="entry name" value="MIXED LINEAGE KINASE DOMAIN-LIKE PROTEIN"/>
    <property type="match status" value="1"/>
</dbReference>
<evidence type="ECO:0000256" key="7">
    <source>
        <dbReference type="RuleBase" id="RU000304"/>
    </source>
</evidence>
<accession>A0A6B2L9Z8</accession>
<dbReference type="PROSITE" id="PS50011">
    <property type="entry name" value="PROTEIN_KINASE_DOM"/>
    <property type="match status" value="1"/>
</dbReference>
<comment type="similarity">
    <text evidence="7">Belongs to the protein kinase superfamily.</text>
</comment>
<proteinExistence type="inferred from homology"/>
<feature type="binding site" evidence="6">
    <location>
        <position position="51"/>
    </location>
    <ligand>
        <name>ATP</name>
        <dbReference type="ChEBI" id="CHEBI:30616"/>
    </ligand>
</feature>
<evidence type="ECO:0000256" key="2">
    <source>
        <dbReference type="ARBA" id="ARBA00022679"/>
    </source>
</evidence>
<keyword evidence="1 7" id="KW-0723">Serine/threonine-protein kinase</keyword>
<dbReference type="InterPro" id="IPR001245">
    <property type="entry name" value="Ser-Thr/Tyr_kinase_cat_dom"/>
</dbReference>
<organism evidence="10">
    <name type="scientific">Arcella intermedia</name>
    <dbReference type="NCBI Taxonomy" id="1963864"/>
    <lineage>
        <taxon>Eukaryota</taxon>
        <taxon>Amoebozoa</taxon>
        <taxon>Tubulinea</taxon>
        <taxon>Elardia</taxon>
        <taxon>Arcellinida</taxon>
        <taxon>Sphaerothecina</taxon>
        <taxon>Arcellidae</taxon>
        <taxon>Arcella</taxon>
    </lineage>
</organism>
<dbReference type="CDD" id="cd13999">
    <property type="entry name" value="STKc_MAP3K-like"/>
    <property type="match status" value="1"/>
</dbReference>
<keyword evidence="3 6" id="KW-0547">Nucleotide-binding</keyword>
<feature type="domain" description="Protein kinase" evidence="9">
    <location>
        <begin position="24"/>
        <end position="291"/>
    </location>
</feature>
<dbReference type="Pfam" id="PF07714">
    <property type="entry name" value="PK_Tyr_Ser-Thr"/>
    <property type="match status" value="1"/>
</dbReference>
<dbReference type="InterPro" id="IPR011009">
    <property type="entry name" value="Kinase-like_dom_sf"/>
</dbReference>
<dbReference type="SMART" id="SM00220">
    <property type="entry name" value="S_TKc"/>
    <property type="match status" value="1"/>
</dbReference>
<dbReference type="PANTHER" id="PTHR44329">
    <property type="entry name" value="SERINE/THREONINE-PROTEIN KINASE TNNI3K-RELATED"/>
    <property type="match status" value="1"/>
</dbReference>
<evidence type="ECO:0000256" key="3">
    <source>
        <dbReference type="ARBA" id="ARBA00022741"/>
    </source>
</evidence>
<dbReference type="GO" id="GO:0005524">
    <property type="term" value="F:ATP binding"/>
    <property type="evidence" value="ECO:0007669"/>
    <property type="project" value="UniProtKB-UniRule"/>
</dbReference>
<evidence type="ECO:0000259" key="9">
    <source>
        <dbReference type="PROSITE" id="PS50011"/>
    </source>
</evidence>
<dbReference type="PROSITE" id="PS00107">
    <property type="entry name" value="PROTEIN_KINASE_ATP"/>
    <property type="match status" value="1"/>
</dbReference>
<feature type="region of interest" description="Disordered" evidence="8">
    <location>
        <begin position="310"/>
        <end position="329"/>
    </location>
</feature>
<name>A0A6B2L9Z8_9EUKA</name>
<protein>
    <recommendedName>
        <fullName evidence="9">Protein kinase domain-containing protein</fullName>
    </recommendedName>
</protein>
<dbReference type="InterPro" id="IPR017441">
    <property type="entry name" value="Protein_kinase_ATP_BS"/>
</dbReference>
<dbReference type="FunFam" id="3.30.200.20:FF:000180">
    <property type="entry name" value="serine/threonine-protein kinase STY46-like"/>
    <property type="match status" value="1"/>
</dbReference>
<dbReference type="PIRSF" id="PIRSF000654">
    <property type="entry name" value="Integrin-linked_kinase"/>
    <property type="match status" value="1"/>
</dbReference>
<feature type="compositionally biased region" description="Polar residues" evidence="8">
    <location>
        <begin position="313"/>
        <end position="329"/>
    </location>
</feature>
<evidence type="ECO:0000256" key="4">
    <source>
        <dbReference type="ARBA" id="ARBA00022777"/>
    </source>
</evidence>
<evidence type="ECO:0000256" key="5">
    <source>
        <dbReference type="ARBA" id="ARBA00022840"/>
    </source>
</evidence>
<sequence length="329" mass="37764">MVAINEIGLPKRLEDITRIASSDLIIGDQVGEGGYSIVYSGDWNGTPVALKILKTKDEEDEKTKRKVIRLLMSESQMLKALRHPNILQFLGFIAENNVFGIVTEFMERGSLYQNLKDIRNKLKEEFSHDIKKKILIDICRGMTYLHNRNPVVLHRDLKSLNVLLTSDLRAKLADMGLSRIFQPLDGNRNRVMSVVGTPHWTAPEVLNREDYDEKADVWSFGVIIWELITYSKPYEGKPKRDVIISVKRLQQLEIPANCPEFYRKLMKKCWKEDSTKRPTFHQLRISIQKYKYDTDCNLSLSSNSSSCSLSLNPDNQDNSPPFSSVLSIN</sequence>
<dbReference type="InterPro" id="IPR051681">
    <property type="entry name" value="Ser/Thr_Kinases-Pseudokinases"/>
</dbReference>